<dbReference type="PANTHER" id="PTHR11527">
    <property type="entry name" value="HEAT-SHOCK PROTEIN 20 FAMILY MEMBER"/>
    <property type="match status" value="1"/>
</dbReference>
<keyword evidence="5" id="KW-1185">Reference proteome</keyword>
<dbReference type="Gene3D" id="2.60.40.790">
    <property type="match status" value="1"/>
</dbReference>
<dbReference type="Proteomes" id="UP000251213">
    <property type="component" value="Unassembled WGS sequence"/>
</dbReference>
<accession>A0A364K829</accession>
<dbReference type="InterPro" id="IPR002068">
    <property type="entry name" value="A-crystallin/Hsp20_dom"/>
</dbReference>
<evidence type="ECO:0000259" key="3">
    <source>
        <dbReference type="PROSITE" id="PS01031"/>
    </source>
</evidence>
<dbReference type="PROSITE" id="PS01031">
    <property type="entry name" value="SHSP"/>
    <property type="match status" value="1"/>
</dbReference>
<dbReference type="CDD" id="cd06464">
    <property type="entry name" value="ACD_sHsps-like"/>
    <property type="match status" value="1"/>
</dbReference>
<dbReference type="InterPro" id="IPR008978">
    <property type="entry name" value="HSP20-like_chaperone"/>
</dbReference>
<dbReference type="Pfam" id="PF00011">
    <property type="entry name" value="HSP20"/>
    <property type="match status" value="1"/>
</dbReference>
<evidence type="ECO:0000256" key="1">
    <source>
        <dbReference type="PROSITE-ProRule" id="PRU00285"/>
    </source>
</evidence>
<dbReference type="OrthoDB" id="1806521at2"/>
<gene>
    <name evidence="4" type="ORF">DL897_04970</name>
</gene>
<dbReference type="EMBL" id="QJKK01000002">
    <property type="protein sequence ID" value="RAL26350.1"/>
    <property type="molecule type" value="Genomic_DNA"/>
</dbReference>
<dbReference type="SUPFAM" id="SSF49764">
    <property type="entry name" value="HSP20-like chaperones"/>
    <property type="match status" value="1"/>
</dbReference>
<proteinExistence type="inferred from homology"/>
<dbReference type="InterPro" id="IPR031107">
    <property type="entry name" value="Small_HSP"/>
</dbReference>
<dbReference type="RefSeq" id="WP_113658035.1">
    <property type="nucleotide sequence ID" value="NZ_KZ845664.1"/>
</dbReference>
<name>A0A364K829_9BACL</name>
<dbReference type="AlphaFoldDB" id="A0A364K829"/>
<feature type="domain" description="SHSP" evidence="3">
    <location>
        <begin position="35"/>
        <end position="147"/>
    </location>
</feature>
<comment type="caution">
    <text evidence="4">The sequence shown here is derived from an EMBL/GenBank/DDBJ whole genome shotgun (WGS) entry which is preliminary data.</text>
</comment>
<reference evidence="4 5" key="2">
    <citation type="submission" date="2018-06" db="EMBL/GenBank/DDBJ databases">
        <authorList>
            <person name="Zhirakovskaya E."/>
        </authorList>
    </citation>
    <scope>NUCLEOTIDE SEQUENCE [LARGE SCALE GENOMIC DNA]</scope>
    <source>
        <strain evidence="4 5">FBKL4.011</strain>
    </source>
</reference>
<organism evidence="4 5">
    <name type="scientific">Thermoflavimicrobium daqui</name>
    <dbReference type="NCBI Taxonomy" id="2137476"/>
    <lineage>
        <taxon>Bacteria</taxon>
        <taxon>Bacillati</taxon>
        <taxon>Bacillota</taxon>
        <taxon>Bacilli</taxon>
        <taxon>Bacillales</taxon>
        <taxon>Thermoactinomycetaceae</taxon>
        <taxon>Thermoflavimicrobium</taxon>
    </lineage>
</organism>
<evidence type="ECO:0000313" key="4">
    <source>
        <dbReference type="EMBL" id="RAL26350.1"/>
    </source>
</evidence>
<sequence length="154" mass="18085">MSFIERSDRFRYPLSQLRDELNRTFQRFFDDSILKESTSLIPPINLREEPERYVIEAELPGISTKDVHVEIQDLVITISGEKRIEEKKEENKMHVIESRYGSFSRSITLPQNASTDMITAEHKRGILYIYVPKDQTRQPRKIDVRDDSDGKDDP</sequence>
<evidence type="ECO:0000256" key="2">
    <source>
        <dbReference type="RuleBase" id="RU003616"/>
    </source>
</evidence>
<comment type="similarity">
    <text evidence="1 2">Belongs to the small heat shock protein (HSP20) family.</text>
</comment>
<protein>
    <submittedName>
        <fullName evidence="4">Molecular chaperone</fullName>
    </submittedName>
</protein>
<evidence type="ECO:0000313" key="5">
    <source>
        <dbReference type="Proteomes" id="UP000251213"/>
    </source>
</evidence>
<reference evidence="4 5" key="1">
    <citation type="submission" date="2018-06" db="EMBL/GenBank/DDBJ databases">
        <title>Thermoflavimicrobium daqus sp. nov., a thermophilic microbe isolated from Moutai-flavour Daqu.</title>
        <authorList>
            <person name="Wang X."/>
            <person name="Zhou H."/>
        </authorList>
    </citation>
    <scope>NUCLEOTIDE SEQUENCE [LARGE SCALE GENOMIC DNA]</scope>
    <source>
        <strain evidence="4 5">FBKL4.011</strain>
    </source>
</reference>